<reference evidence="3 4" key="1">
    <citation type="submission" date="2014-10" db="EMBL/GenBank/DDBJ databases">
        <title>Draft genome of the hookworm Ancylostoma caninum.</title>
        <authorList>
            <person name="Mitreva M."/>
        </authorList>
    </citation>
    <scope>NUCLEOTIDE SEQUENCE [LARGE SCALE GENOMIC DNA]</scope>
    <source>
        <strain evidence="3 4">Baltimore</strain>
    </source>
</reference>
<evidence type="ECO:0000313" key="3">
    <source>
        <dbReference type="EMBL" id="RCN39088.1"/>
    </source>
</evidence>
<evidence type="ECO:0000256" key="1">
    <source>
        <dbReference type="SAM" id="SignalP"/>
    </source>
</evidence>
<accession>A0A368G5Y9</accession>
<dbReference type="Gene3D" id="3.40.33.10">
    <property type="entry name" value="CAP"/>
    <property type="match status" value="1"/>
</dbReference>
<feature type="domain" description="SCP" evidence="2">
    <location>
        <begin position="28"/>
        <end position="175"/>
    </location>
</feature>
<dbReference type="SUPFAM" id="SSF55797">
    <property type="entry name" value="PR-1-like"/>
    <property type="match status" value="1"/>
</dbReference>
<evidence type="ECO:0000259" key="2">
    <source>
        <dbReference type="SMART" id="SM00198"/>
    </source>
</evidence>
<dbReference type="InterPro" id="IPR014044">
    <property type="entry name" value="CAP_dom"/>
</dbReference>
<protein>
    <submittedName>
        <fullName evidence="3">SCP-like protein</fullName>
    </submittedName>
</protein>
<organism evidence="3 4">
    <name type="scientific">Ancylostoma caninum</name>
    <name type="common">Dog hookworm</name>
    <dbReference type="NCBI Taxonomy" id="29170"/>
    <lineage>
        <taxon>Eukaryota</taxon>
        <taxon>Metazoa</taxon>
        <taxon>Ecdysozoa</taxon>
        <taxon>Nematoda</taxon>
        <taxon>Chromadorea</taxon>
        <taxon>Rhabditida</taxon>
        <taxon>Rhabditina</taxon>
        <taxon>Rhabditomorpha</taxon>
        <taxon>Strongyloidea</taxon>
        <taxon>Ancylostomatidae</taxon>
        <taxon>Ancylostomatinae</taxon>
        <taxon>Ancylostoma</taxon>
    </lineage>
</organism>
<name>A0A368G5Y9_ANCCA</name>
<feature type="signal peptide" evidence="1">
    <location>
        <begin position="1"/>
        <end position="17"/>
    </location>
</feature>
<dbReference type="CDD" id="cd05380">
    <property type="entry name" value="CAP_euk"/>
    <property type="match status" value="1"/>
</dbReference>
<evidence type="ECO:0000313" key="4">
    <source>
        <dbReference type="Proteomes" id="UP000252519"/>
    </source>
</evidence>
<keyword evidence="4" id="KW-1185">Reference proteome</keyword>
<dbReference type="EMBL" id="JOJR01000357">
    <property type="protein sequence ID" value="RCN39088.1"/>
    <property type="molecule type" value="Genomic_DNA"/>
</dbReference>
<dbReference type="OrthoDB" id="5874910at2759"/>
<keyword evidence="1" id="KW-0732">Signal</keyword>
<comment type="caution">
    <text evidence="3">The sequence shown here is derived from an EMBL/GenBank/DDBJ whole genome shotgun (WGS) entry which is preliminary data.</text>
</comment>
<feature type="chain" id="PRO_5016571201" evidence="1">
    <location>
        <begin position="18"/>
        <end position="177"/>
    </location>
</feature>
<proteinExistence type="predicted"/>
<dbReference type="Pfam" id="PF00188">
    <property type="entry name" value="CAP"/>
    <property type="match status" value="1"/>
</dbReference>
<dbReference type="STRING" id="29170.A0A368G5Y9"/>
<dbReference type="SMART" id="SM00198">
    <property type="entry name" value="SCP"/>
    <property type="match status" value="1"/>
</dbReference>
<gene>
    <name evidence="3" type="ORF">ANCCAN_14990</name>
</gene>
<dbReference type="InterPro" id="IPR035940">
    <property type="entry name" value="CAP_sf"/>
</dbReference>
<dbReference type="AlphaFoldDB" id="A0A368G5Y9"/>
<dbReference type="Proteomes" id="UP000252519">
    <property type="component" value="Unassembled WGS sequence"/>
</dbReference>
<sequence>MTLLPTLLLTLLPIAFATCPGKDSLSDSRVKQVLDLQNAWREQAAAGTLFTGKRQLPAGRNIYKLEWDCDLEELAKDAVKGCPETRTEIPRKGQAFLHLNSTVGKKRNQALNYSMTAWFDEAVFEVKGKDVVRSGNDKSLDFSNMINSDSYKVGCAEKRCGKGRNSTAAAACFYNKA</sequence>